<sequence>MGWLMVVSTIVLAFAVFVGQRFYALNHLTLANRELTRNHLPRCRLLQDIEFGAEDITILRDGLAILSTGLKYPGLPSYSDDPGKIYTLDMLDPSLTPVPLHIEGDFDQKSFNPHGISAFTDENDRSIYLFVVNHPYHESQVEIFQFLEEKNSIVHLKTIKHDLLHHVNDIVAVGTDSFYATNDRYSSHDAVGFLVTIFGLAWCDVVYYSPAKVEVVAKGFYSANGINISPDHRYLYVSDIFKHAIEVLEIQKRDLLVPVKSVGVGSLCDNIEVDADTGDLWLGCHPNGAKFAFNDPKDPPGSEVIKIKNIHSDQPIVRQVYADDGSVIIGSSVAARYGGKLLIGTVYQRALCCDLR</sequence>
<organism evidence="13 14">
    <name type="scientific">Clupea harengus</name>
    <name type="common">Atlantic herring</name>
    <dbReference type="NCBI Taxonomy" id="7950"/>
    <lineage>
        <taxon>Eukaryota</taxon>
        <taxon>Metazoa</taxon>
        <taxon>Chordata</taxon>
        <taxon>Craniata</taxon>
        <taxon>Vertebrata</taxon>
        <taxon>Euteleostomi</taxon>
        <taxon>Actinopterygii</taxon>
        <taxon>Neopterygii</taxon>
        <taxon>Teleostei</taxon>
        <taxon>Clupei</taxon>
        <taxon>Clupeiformes</taxon>
        <taxon>Clupeoidei</taxon>
        <taxon>Clupeidae</taxon>
        <taxon>Clupea</taxon>
    </lineage>
</organism>
<feature type="disulfide bond" description="In form B" evidence="11">
    <location>
        <begin position="43"/>
        <end position="353"/>
    </location>
</feature>
<evidence type="ECO:0000313" key="14">
    <source>
        <dbReference type="RefSeq" id="XP_012673443.1"/>
    </source>
</evidence>
<dbReference type="KEGG" id="char:105891813"/>
<evidence type="ECO:0000313" key="13">
    <source>
        <dbReference type="Proteomes" id="UP000515152"/>
    </source>
</evidence>
<evidence type="ECO:0000256" key="4">
    <source>
        <dbReference type="ARBA" id="ARBA00022729"/>
    </source>
</evidence>
<feature type="binding site" evidence="10">
    <location>
        <position position="54"/>
    </location>
    <ligand>
        <name>Ca(2+)</name>
        <dbReference type="ChEBI" id="CHEBI:29108"/>
        <label>2</label>
    </ligand>
</feature>
<dbReference type="PRINTS" id="PR01785">
    <property type="entry name" value="PARAOXONASE"/>
</dbReference>
<dbReference type="EC" id="3.1.1.2" evidence="12"/>
<dbReference type="InterPro" id="IPR002640">
    <property type="entry name" value="Arylesterase"/>
</dbReference>
<proteinExistence type="inferred from homology"/>
<evidence type="ECO:0000256" key="6">
    <source>
        <dbReference type="ARBA" id="ARBA00022837"/>
    </source>
</evidence>
<keyword evidence="8 12" id="KW-0325">Glycoprotein</keyword>
<dbReference type="OrthoDB" id="423498at2759"/>
<dbReference type="GeneID" id="105891813"/>
<keyword evidence="4" id="KW-0732">Signal</keyword>
<feature type="binding site" evidence="10">
    <location>
        <position position="169"/>
    </location>
    <ligand>
        <name>Ca(2+)</name>
        <dbReference type="ChEBI" id="CHEBI:29108"/>
        <label>2</label>
    </ligand>
</feature>
<dbReference type="PANTHER" id="PTHR11799:SF12">
    <property type="entry name" value="PARAOXONASE-RELATED"/>
    <property type="match status" value="1"/>
</dbReference>
<accession>A0A6P3VJA5</accession>
<comment type="similarity">
    <text evidence="2 12">Belongs to the paraoxonase family.</text>
</comment>
<keyword evidence="6 10" id="KW-0106">Calcium</keyword>
<dbReference type="GO" id="GO:0046872">
    <property type="term" value="F:metal ion binding"/>
    <property type="evidence" value="ECO:0007669"/>
    <property type="project" value="UniProtKB-KW"/>
</dbReference>
<dbReference type="Pfam" id="PF01731">
    <property type="entry name" value="Arylesterase"/>
    <property type="match status" value="1"/>
</dbReference>
<dbReference type="GO" id="GO:0004064">
    <property type="term" value="F:arylesterase activity"/>
    <property type="evidence" value="ECO:0007669"/>
    <property type="project" value="UniProtKB-UniRule"/>
</dbReference>
<feature type="binding site" evidence="10">
    <location>
        <position position="55"/>
    </location>
    <ligand>
        <name>Ca(2+)</name>
        <dbReference type="ChEBI" id="CHEBI:29108"/>
        <label>1</label>
        <note>catalytic</note>
    </ligand>
</feature>
<dbReference type="InterPro" id="IPR051288">
    <property type="entry name" value="Serum_paraoxonase/arylesterase"/>
</dbReference>
<dbReference type="AlphaFoldDB" id="A0A6P3VJA5"/>
<gene>
    <name evidence="14" type="primary">LOC105891813</name>
</gene>
<feature type="active site" description="Proton acceptor" evidence="9">
    <location>
        <position position="114"/>
    </location>
</feature>
<name>A0A6P3VJA5_CLUHA</name>
<dbReference type="FunFam" id="2.120.10.30:FF:000023">
    <property type="entry name" value="Serum paraoxonase/arylesterase 2"/>
    <property type="match status" value="1"/>
</dbReference>
<evidence type="ECO:0000256" key="10">
    <source>
        <dbReference type="PIRSR" id="PIRSR602640-2"/>
    </source>
</evidence>
<feature type="binding site" evidence="10">
    <location>
        <position position="168"/>
    </location>
    <ligand>
        <name>Ca(2+)</name>
        <dbReference type="ChEBI" id="CHEBI:29108"/>
        <label>1</label>
        <note>catalytic</note>
    </ligand>
</feature>
<dbReference type="PANTHER" id="PTHR11799">
    <property type="entry name" value="PARAOXONASE"/>
    <property type="match status" value="1"/>
</dbReference>
<evidence type="ECO:0000256" key="5">
    <source>
        <dbReference type="ARBA" id="ARBA00022801"/>
    </source>
</evidence>
<dbReference type="SUPFAM" id="SSF63829">
    <property type="entry name" value="Calcium-dependent phosphotriesterase"/>
    <property type="match status" value="1"/>
</dbReference>
<comment type="cofactor">
    <cofactor evidence="10 12">
        <name>Ca(2+)</name>
        <dbReference type="ChEBI" id="CHEBI:29108"/>
    </cofactor>
    <text evidence="10 12">Binds 2 calcium ions per subunit.</text>
</comment>
<dbReference type="RefSeq" id="XP_012673443.1">
    <property type="nucleotide sequence ID" value="XM_012817989.3"/>
</dbReference>
<comment type="catalytic activity">
    <reaction evidence="1 12">
        <text>a phenyl acetate + H2O = a phenol + acetate + H(+)</text>
        <dbReference type="Rhea" id="RHEA:17309"/>
        <dbReference type="ChEBI" id="CHEBI:15377"/>
        <dbReference type="ChEBI" id="CHEBI:15378"/>
        <dbReference type="ChEBI" id="CHEBI:30089"/>
        <dbReference type="ChEBI" id="CHEBI:33853"/>
        <dbReference type="ChEBI" id="CHEBI:140310"/>
        <dbReference type="EC" id="3.1.1.2"/>
    </reaction>
</comment>
<dbReference type="Gene3D" id="2.120.10.30">
    <property type="entry name" value="TolB, C-terminal domain"/>
    <property type="match status" value="1"/>
</dbReference>
<evidence type="ECO:0000256" key="11">
    <source>
        <dbReference type="PIRSR" id="PIRSR602640-3"/>
    </source>
</evidence>
<reference evidence="14" key="1">
    <citation type="submission" date="2025-08" db="UniProtKB">
        <authorList>
            <consortium name="RefSeq"/>
        </authorList>
    </citation>
    <scope>IDENTIFICATION</scope>
</reference>
<evidence type="ECO:0000256" key="9">
    <source>
        <dbReference type="PIRSR" id="PIRSR602640-1"/>
    </source>
</evidence>
<dbReference type="Proteomes" id="UP000515152">
    <property type="component" value="Chromosome 11"/>
</dbReference>
<protein>
    <recommendedName>
        <fullName evidence="12">Paraoxonase</fullName>
        <ecNumber evidence="12">3.1.1.2</ecNumber>
    </recommendedName>
</protein>
<evidence type="ECO:0000256" key="7">
    <source>
        <dbReference type="ARBA" id="ARBA00023157"/>
    </source>
</evidence>
<keyword evidence="5 12" id="KW-0378">Hydrolase</keyword>
<evidence type="ECO:0000256" key="8">
    <source>
        <dbReference type="ARBA" id="ARBA00023180"/>
    </source>
</evidence>
<keyword evidence="7 11" id="KW-1015">Disulfide bond</keyword>
<evidence type="ECO:0000256" key="3">
    <source>
        <dbReference type="ARBA" id="ARBA00022723"/>
    </source>
</evidence>
<evidence type="ECO:0000256" key="1">
    <source>
        <dbReference type="ARBA" id="ARBA00000368"/>
    </source>
</evidence>
<evidence type="ECO:0000256" key="12">
    <source>
        <dbReference type="RuleBase" id="RU368025"/>
    </source>
</evidence>
<feature type="binding site" evidence="10">
    <location>
        <position position="116"/>
    </location>
    <ligand>
        <name>Ca(2+)</name>
        <dbReference type="ChEBI" id="CHEBI:29108"/>
        <label>1</label>
        <note>catalytic</note>
    </ligand>
</feature>
<evidence type="ECO:0000256" key="2">
    <source>
        <dbReference type="ARBA" id="ARBA00008595"/>
    </source>
</evidence>
<feature type="binding site" evidence="10">
    <location>
        <position position="224"/>
    </location>
    <ligand>
        <name>Ca(2+)</name>
        <dbReference type="ChEBI" id="CHEBI:29108"/>
        <label>1</label>
        <note>catalytic</note>
    </ligand>
</feature>
<feature type="binding site" evidence="10">
    <location>
        <position position="269"/>
    </location>
    <ligand>
        <name>Ca(2+)</name>
        <dbReference type="ChEBI" id="CHEBI:29108"/>
        <label>1</label>
        <note>catalytic</note>
    </ligand>
</feature>
<dbReference type="InterPro" id="IPR011042">
    <property type="entry name" value="6-blade_b-propeller_TolB-like"/>
</dbReference>
<keyword evidence="13" id="KW-1185">Reference proteome</keyword>
<feature type="binding site" evidence="10">
    <location>
        <position position="270"/>
    </location>
    <ligand>
        <name>Ca(2+)</name>
        <dbReference type="ChEBI" id="CHEBI:29108"/>
        <label>1</label>
        <note>catalytic</note>
    </ligand>
</feature>
<keyword evidence="3 10" id="KW-0479">Metal-binding</keyword>